<keyword evidence="8" id="KW-1185">Reference proteome</keyword>
<dbReference type="InterPro" id="IPR044068">
    <property type="entry name" value="CB"/>
</dbReference>
<dbReference type="Proteomes" id="UP000534286">
    <property type="component" value="Unassembled WGS sequence"/>
</dbReference>
<dbReference type="Gene3D" id="1.10.150.130">
    <property type="match status" value="1"/>
</dbReference>
<dbReference type="GO" id="GO:0006310">
    <property type="term" value="P:DNA recombination"/>
    <property type="evidence" value="ECO:0007669"/>
    <property type="project" value="UniProtKB-KW"/>
</dbReference>
<feature type="region of interest" description="Disordered" evidence="4">
    <location>
        <begin position="1"/>
        <end position="43"/>
    </location>
</feature>
<evidence type="ECO:0000256" key="1">
    <source>
        <dbReference type="ARBA" id="ARBA00023125"/>
    </source>
</evidence>
<sequence length="393" mass="41076">MRLERPDDADGTTPGLDGNDGAEAAASPDEPSPSGVALARRAPADSAARMGDAVVLDGVTVVGGRRSADEQVTEEAARLIAAAPAANTTRAYARVWAEYLSWCTTTGRTPLPATAATLASFVAELAGRGLAPASIDQALACVSSAHGKAGLPRPHTTGARDALRAYRRDWSTKGGNTVRKAPPITINILRSLVEHTPDDTPTGIRDRAALVLGFALMGRRSEIAAIDCDHLTFPRQGLEVFIPMSKTDQDAAGQTVAVPYGSHLSTCPVRSVQTWLAVLREHGITTGALLRPIDRFGRIGGTPGWAGRGGLRLSGVTLNAIVKDAALRAGLADAERYSAHGLRAGGATTLADANVPTGKIAEQGRWKPTSPTVHGYVRAVDRWKDNPMGKAGL</sequence>
<dbReference type="InterPro" id="IPR052925">
    <property type="entry name" value="Phage_Integrase-like_Recomb"/>
</dbReference>
<evidence type="ECO:0000259" key="5">
    <source>
        <dbReference type="PROSITE" id="PS51898"/>
    </source>
</evidence>
<name>A0A7W7WE87_9ACTN</name>
<dbReference type="CDD" id="cd00799">
    <property type="entry name" value="INT_Cre_C"/>
    <property type="match status" value="1"/>
</dbReference>
<comment type="caution">
    <text evidence="7">The sequence shown here is derived from an EMBL/GenBank/DDBJ whole genome shotgun (WGS) entry which is preliminary data.</text>
</comment>
<feature type="compositionally biased region" description="Low complexity" evidence="4">
    <location>
        <begin position="21"/>
        <end position="43"/>
    </location>
</feature>
<dbReference type="PROSITE" id="PS51898">
    <property type="entry name" value="TYR_RECOMBINASE"/>
    <property type="match status" value="1"/>
</dbReference>
<dbReference type="PROSITE" id="PS51900">
    <property type="entry name" value="CB"/>
    <property type="match status" value="1"/>
</dbReference>
<dbReference type="GO" id="GO:0015074">
    <property type="term" value="P:DNA integration"/>
    <property type="evidence" value="ECO:0007669"/>
    <property type="project" value="InterPro"/>
</dbReference>
<dbReference type="PANTHER" id="PTHR34605">
    <property type="entry name" value="PHAGE_INTEGRASE DOMAIN-CONTAINING PROTEIN"/>
    <property type="match status" value="1"/>
</dbReference>
<dbReference type="Gene3D" id="1.10.443.10">
    <property type="entry name" value="Intergrase catalytic core"/>
    <property type="match status" value="1"/>
</dbReference>
<accession>A0A7W7WE87</accession>
<dbReference type="EMBL" id="JACHJU010000005">
    <property type="protein sequence ID" value="MBB4943648.1"/>
    <property type="molecule type" value="Genomic_DNA"/>
</dbReference>
<dbReference type="AlphaFoldDB" id="A0A7W7WE87"/>
<dbReference type="PANTHER" id="PTHR34605:SF4">
    <property type="entry name" value="DNA ADENINE METHYLTRANSFERASE"/>
    <property type="match status" value="1"/>
</dbReference>
<evidence type="ECO:0000313" key="8">
    <source>
        <dbReference type="Proteomes" id="UP000534286"/>
    </source>
</evidence>
<dbReference type="InterPro" id="IPR002104">
    <property type="entry name" value="Integrase_catalytic"/>
</dbReference>
<proteinExistence type="predicted"/>
<dbReference type="SUPFAM" id="SSF56349">
    <property type="entry name" value="DNA breaking-rejoining enzymes"/>
    <property type="match status" value="1"/>
</dbReference>
<dbReference type="SUPFAM" id="SSF47823">
    <property type="entry name" value="lambda integrase-like, N-terminal domain"/>
    <property type="match status" value="1"/>
</dbReference>
<evidence type="ECO:0000313" key="7">
    <source>
        <dbReference type="EMBL" id="MBB4943648.1"/>
    </source>
</evidence>
<feature type="domain" description="Core-binding (CB)" evidence="6">
    <location>
        <begin position="70"/>
        <end position="150"/>
    </location>
</feature>
<dbReference type="InterPro" id="IPR013762">
    <property type="entry name" value="Integrase-like_cat_sf"/>
</dbReference>
<keyword evidence="1 3" id="KW-0238">DNA-binding</keyword>
<evidence type="ECO:0000256" key="4">
    <source>
        <dbReference type="SAM" id="MobiDB-lite"/>
    </source>
</evidence>
<evidence type="ECO:0000256" key="2">
    <source>
        <dbReference type="ARBA" id="ARBA00023172"/>
    </source>
</evidence>
<dbReference type="InterPro" id="IPR011010">
    <property type="entry name" value="DNA_brk_join_enz"/>
</dbReference>
<gene>
    <name evidence="7" type="ORF">FHR32_008048</name>
</gene>
<organism evidence="7 8">
    <name type="scientific">Streptosporangium album</name>
    <dbReference type="NCBI Taxonomy" id="47479"/>
    <lineage>
        <taxon>Bacteria</taxon>
        <taxon>Bacillati</taxon>
        <taxon>Actinomycetota</taxon>
        <taxon>Actinomycetes</taxon>
        <taxon>Streptosporangiales</taxon>
        <taxon>Streptosporangiaceae</taxon>
        <taxon>Streptosporangium</taxon>
    </lineage>
</organism>
<protein>
    <submittedName>
        <fullName evidence="7">Integrase</fullName>
    </submittedName>
</protein>
<dbReference type="InterPro" id="IPR010998">
    <property type="entry name" value="Integrase_recombinase_N"/>
</dbReference>
<reference evidence="7 8" key="1">
    <citation type="submission" date="2020-08" db="EMBL/GenBank/DDBJ databases">
        <title>Sequencing the genomes of 1000 actinobacteria strains.</title>
        <authorList>
            <person name="Klenk H.-P."/>
        </authorList>
    </citation>
    <scope>NUCLEOTIDE SEQUENCE [LARGE SCALE GENOMIC DNA]</scope>
    <source>
        <strain evidence="7 8">DSM 43023</strain>
    </source>
</reference>
<dbReference type="Pfam" id="PF00589">
    <property type="entry name" value="Phage_integrase"/>
    <property type="match status" value="1"/>
</dbReference>
<feature type="domain" description="Tyr recombinase" evidence="5">
    <location>
        <begin position="179"/>
        <end position="389"/>
    </location>
</feature>
<evidence type="ECO:0000259" key="6">
    <source>
        <dbReference type="PROSITE" id="PS51900"/>
    </source>
</evidence>
<evidence type="ECO:0000256" key="3">
    <source>
        <dbReference type="PROSITE-ProRule" id="PRU01248"/>
    </source>
</evidence>
<dbReference type="GO" id="GO:0003677">
    <property type="term" value="F:DNA binding"/>
    <property type="evidence" value="ECO:0007669"/>
    <property type="project" value="UniProtKB-UniRule"/>
</dbReference>
<keyword evidence="2" id="KW-0233">DNA recombination</keyword>
<dbReference type="RefSeq" id="WP_184759416.1">
    <property type="nucleotide sequence ID" value="NZ_BAABEK010000172.1"/>
</dbReference>